<dbReference type="Proteomes" id="UP000821865">
    <property type="component" value="Chromosome 6"/>
</dbReference>
<evidence type="ECO:0000313" key="2">
    <source>
        <dbReference type="Proteomes" id="UP000821865"/>
    </source>
</evidence>
<reference evidence="1" key="1">
    <citation type="submission" date="2020-05" db="EMBL/GenBank/DDBJ databases">
        <title>Large-scale comparative analyses of tick genomes elucidate their genetic diversity and vector capacities.</title>
        <authorList>
            <person name="Jia N."/>
            <person name="Wang J."/>
            <person name="Shi W."/>
            <person name="Du L."/>
            <person name="Sun Y."/>
            <person name="Zhan W."/>
            <person name="Jiang J."/>
            <person name="Wang Q."/>
            <person name="Zhang B."/>
            <person name="Ji P."/>
            <person name="Sakyi L.B."/>
            <person name="Cui X."/>
            <person name="Yuan T."/>
            <person name="Jiang B."/>
            <person name="Yang W."/>
            <person name="Lam T.T.-Y."/>
            <person name="Chang Q."/>
            <person name="Ding S."/>
            <person name="Wang X."/>
            <person name="Zhu J."/>
            <person name="Ruan X."/>
            <person name="Zhao L."/>
            <person name="Wei J."/>
            <person name="Que T."/>
            <person name="Du C."/>
            <person name="Cheng J."/>
            <person name="Dai P."/>
            <person name="Han X."/>
            <person name="Huang E."/>
            <person name="Gao Y."/>
            <person name="Liu J."/>
            <person name="Shao H."/>
            <person name="Ye R."/>
            <person name="Li L."/>
            <person name="Wei W."/>
            <person name="Wang X."/>
            <person name="Wang C."/>
            <person name="Yang T."/>
            <person name="Huo Q."/>
            <person name="Li W."/>
            <person name="Guo W."/>
            <person name="Chen H."/>
            <person name="Zhou L."/>
            <person name="Ni X."/>
            <person name="Tian J."/>
            <person name="Zhou Y."/>
            <person name="Sheng Y."/>
            <person name="Liu T."/>
            <person name="Pan Y."/>
            <person name="Xia L."/>
            <person name="Li J."/>
            <person name="Zhao F."/>
            <person name="Cao W."/>
        </authorList>
    </citation>
    <scope>NUCLEOTIDE SEQUENCE</scope>
    <source>
        <strain evidence="1">Dsil-2018</strain>
    </source>
</reference>
<dbReference type="EMBL" id="CM023475">
    <property type="protein sequence ID" value="KAH7945886.1"/>
    <property type="molecule type" value="Genomic_DNA"/>
</dbReference>
<protein>
    <submittedName>
        <fullName evidence="1">Uncharacterized protein</fullName>
    </submittedName>
</protein>
<name>A0ACB8CLN7_DERSI</name>
<accession>A0ACB8CLN7</accession>
<gene>
    <name evidence="1" type="ORF">HPB49_016848</name>
</gene>
<comment type="caution">
    <text evidence="1">The sequence shown here is derived from an EMBL/GenBank/DDBJ whole genome shotgun (WGS) entry which is preliminary data.</text>
</comment>
<keyword evidence="2" id="KW-1185">Reference proteome</keyword>
<evidence type="ECO:0000313" key="1">
    <source>
        <dbReference type="EMBL" id="KAH7945886.1"/>
    </source>
</evidence>
<proteinExistence type="predicted"/>
<organism evidence="1 2">
    <name type="scientific">Dermacentor silvarum</name>
    <name type="common">Tick</name>
    <dbReference type="NCBI Taxonomy" id="543639"/>
    <lineage>
        <taxon>Eukaryota</taxon>
        <taxon>Metazoa</taxon>
        <taxon>Ecdysozoa</taxon>
        <taxon>Arthropoda</taxon>
        <taxon>Chelicerata</taxon>
        <taxon>Arachnida</taxon>
        <taxon>Acari</taxon>
        <taxon>Parasitiformes</taxon>
        <taxon>Ixodida</taxon>
        <taxon>Ixodoidea</taxon>
        <taxon>Ixodidae</taxon>
        <taxon>Rhipicephalinae</taxon>
        <taxon>Dermacentor</taxon>
    </lineage>
</organism>
<sequence length="79" mass="8665">MSRFAVLALFLVAIVVTGASAQGRPRLCSLSPDRGPCRGNIPRFYFDSSSRTCRRFIYGGCKGNENRFNTPGQCTRVCG</sequence>